<keyword evidence="7" id="KW-0067">ATP-binding</keyword>
<dbReference type="Proteomes" id="UP000582016">
    <property type="component" value="Unassembled WGS sequence"/>
</dbReference>
<dbReference type="EC" id="6.3.1.2" evidence="3"/>
<keyword evidence="6" id="KW-0547">Nucleotide-binding</keyword>
<dbReference type="FunFam" id="3.30.590.10:FF:000011">
    <property type="entry name" value="Glutamine synthetase"/>
    <property type="match status" value="1"/>
</dbReference>
<dbReference type="PANTHER" id="PTHR20852:SF57">
    <property type="entry name" value="GLUTAMINE SYNTHETASE 2 CYTOPLASMIC"/>
    <property type="match status" value="1"/>
</dbReference>
<dbReference type="GO" id="GO:0005737">
    <property type="term" value="C:cytoplasm"/>
    <property type="evidence" value="ECO:0007669"/>
    <property type="project" value="UniProtKB-SubCell"/>
</dbReference>
<dbReference type="InterPro" id="IPR050292">
    <property type="entry name" value="Glutamine_Synthetase"/>
</dbReference>
<gene>
    <name evidence="11" type="ORF">FPHYL_14282</name>
</gene>
<evidence type="ECO:0000256" key="3">
    <source>
        <dbReference type="ARBA" id="ARBA00012937"/>
    </source>
</evidence>
<organism evidence="11 12">
    <name type="scientific">Fusarium phyllophilum</name>
    <dbReference type="NCBI Taxonomy" id="47803"/>
    <lineage>
        <taxon>Eukaryota</taxon>
        <taxon>Fungi</taxon>
        <taxon>Dikarya</taxon>
        <taxon>Ascomycota</taxon>
        <taxon>Pezizomycotina</taxon>
        <taxon>Sordariomycetes</taxon>
        <taxon>Hypocreomycetidae</taxon>
        <taxon>Hypocreales</taxon>
        <taxon>Nectriaceae</taxon>
        <taxon>Fusarium</taxon>
        <taxon>Fusarium fujikuroi species complex</taxon>
    </lineage>
</organism>
<proteinExistence type="inferred from homology"/>
<dbReference type="AlphaFoldDB" id="A0A8H5I4D0"/>
<keyword evidence="4" id="KW-0963">Cytoplasm</keyword>
<evidence type="ECO:0000256" key="8">
    <source>
        <dbReference type="PROSITE-ProRule" id="PRU01331"/>
    </source>
</evidence>
<comment type="subcellular location">
    <subcellularLocation>
        <location evidence="1">Cytoplasm</location>
    </subcellularLocation>
</comment>
<evidence type="ECO:0000259" key="10">
    <source>
        <dbReference type="PROSITE" id="PS51987"/>
    </source>
</evidence>
<evidence type="ECO:0000256" key="5">
    <source>
        <dbReference type="ARBA" id="ARBA00022598"/>
    </source>
</evidence>
<dbReference type="GO" id="GO:0005524">
    <property type="term" value="F:ATP binding"/>
    <property type="evidence" value="ECO:0007669"/>
    <property type="project" value="UniProtKB-KW"/>
</dbReference>
<accession>A0A8H5I4D0</accession>
<evidence type="ECO:0000256" key="1">
    <source>
        <dbReference type="ARBA" id="ARBA00004496"/>
    </source>
</evidence>
<keyword evidence="5" id="KW-0436">Ligase</keyword>
<dbReference type="SUPFAM" id="SSF55931">
    <property type="entry name" value="Glutamine synthetase/guanido kinase"/>
    <property type="match status" value="1"/>
</dbReference>
<dbReference type="PANTHER" id="PTHR20852">
    <property type="entry name" value="GLUTAMINE SYNTHETASE"/>
    <property type="match status" value="1"/>
</dbReference>
<dbReference type="InterPro" id="IPR014746">
    <property type="entry name" value="Gln_synth/guanido_kin_cat_dom"/>
</dbReference>
<sequence>MGHSCDKTWANLWYTGPAPQWSRGSVEPALSRIDISISDQTSPARHAPASGHREYFSFGGRERRPFFRIRKHKTRDALTFTAVQRDIVEAHYKACLYAGVKISGTNAEVMPAQWEYQIGPCTGIEMGDQLWVSRFFLHRVAEEFGAKVSSHPEPVQEGAIPKLLAF</sequence>
<dbReference type="GO" id="GO:0006542">
    <property type="term" value="P:glutamine biosynthetic process"/>
    <property type="evidence" value="ECO:0007669"/>
    <property type="project" value="TreeGrafter"/>
</dbReference>
<evidence type="ECO:0000256" key="2">
    <source>
        <dbReference type="ARBA" id="ARBA00009897"/>
    </source>
</evidence>
<protein>
    <recommendedName>
        <fullName evidence="3">glutamine synthetase</fullName>
        <ecNumber evidence="3">6.3.1.2</ecNumber>
    </recommendedName>
</protein>
<evidence type="ECO:0000256" key="4">
    <source>
        <dbReference type="ARBA" id="ARBA00022490"/>
    </source>
</evidence>
<dbReference type="EMBL" id="JAAOAQ010001370">
    <property type="protein sequence ID" value="KAF5529025.1"/>
    <property type="molecule type" value="Genomic_DNA"/>
</dbReference>
<evidence type="ECO:0000313" key="12">
    <source>
        <dbReference type="Proteomes" id="UP000582016"/>
    </source>
</evidence>
<comment type="caution">
    <text evidence="11">The sequence shown here is derived from an EMBL/GenBank/DDBJ whole genome shotgun (WGS) entry which is preliminary data.</text>
</comment>
<evidence type="ECO:0000256" key="9">
    <source>
        <dbReference type="RuleBase" id="RU000384"/>
    </source>
</evidence>
<dbReference type="GO" id="GO:0004356">
    <property type="term" value="F:glutamine synthetase activity"/>
    <property type="evidence" value="ECO:0007669"/>
    <property type="project" value="UniProtKB-EC"/>
</dbReference>
<keyword evidence="12" id="KW-1185">Reference proteome</keyword>
<dbReference type="Gene3D" id="3.30.590.10">
    <property type="entry name" value="Glutamine synthetase/guanido kinase, catalytic domain"/>
    <property type="match status" value="1"/>
</dbReference>
<dbReference type="Pfam" id="PF00120">
    <property type="entry name" value="Gln-synt_C"/>
    <property type="match status" value="1"/>
</dbReference>
<comment type="similarity">
    <text evidence="2 8 9">Belongs to the glutamine synthetase family.</text>
</comment>
<evidence type="ECO:0000256" key="6">
    <source>
        <dbReference type="ARBA" id="ARBA00022741"/>
    </source>
</evidence>
<evidence type="ECO:0000313" key="11">
    <source>
        <dbReference type="EMBL" id="KAF5529025.1"/>
    </source>
</evidence>
<evidence type="ECO:0000256" key="7">
    <source>
        <dbReference type="ARBA" id="ARBA00022840"/>
    </source>
</evidence>
<dbReference type="InterPro" id="IPR008146">
    <property type="entry name" value="Gln_synth_cat_dom"/>
</dbReference>
<feature type="domain" description="GS catalytic" evidence="10">
    <location>
        <begin position="22"/>
        <end position="166"/>
    </location>
</feature>
<dbReference type="PROSITE" id="PS51987">
    <property type="entry name" value="GS_CATALYTIC"/>
    <property type="match status" value="1"/>
</dbReference>
<name>A0A8H5I4D0_9HYPO</name>
<dbReference type="OrthoDB" id="1936100at2759"/>
<reference evidence="11 12" key="1">
    <citation type="submission" date="2020-05" db="EMBL/GenBank/DDBJ databases">
        <title>Identification and distribution of gene clusters putatively required for synthesis of sphingolipid metabolism inhibitors in phylogenetically diverse species of the filamentous fungus Fusarium.</title>
        <authorList>
            <person name="Kim H.-S."/>
            <person name="Busman M."/>
            <person name="Brown D.W."/>
            <person name="Divon H."/>
            <person name="Uhlig S."/>
            <person name="Proctor R.H."/>
        </authorList>
    </citation>
    <scope>NUCLEOTIDE SEQUENCE [LARGE SCALE GENOMIC DNA]</scope>
    <source>
        <strain evidence="11 12">NRRL 13617</strain>
    </source>
</reference>